<dbReference type="Gene3D" id="1.20.58.320">
    <property type="entry name" value="TPR-like"/>
    <property type="match status" value="1"/>
</dbReference>
<name>A0ABD4T3H9_9CYAN</name>
<dbReference type="Gene3D" id="1.25.40.10">
    <property type="entry name" value="Tetratricopeptide repeat domain"/>
    <property type="match status" value="1"/>
</dbReference>
<reference evidence="2 3" key="1">
    <citation type="journal article" date="2015" name="Genome Announc.">
        <title>Draft Genome Sequence of Filamentous Marine Cyanobacterium Lyngbya confervoides Strain BDU141951.</title>
        <authorList>
            <person name="Chandrababunaidu M.M."/>
            <person name="Sen D."/>
            <person name="Tripathy S."/>
        </authorList>
    </citation>
    <scope>NUCLEOTIDE SEQUENCE [LARGE SCALE GENOMIC DNA]</scope>
    <source>
        <strain evidence="2 3">BDU141951</strain>
    </source>
</reference>
<evidence type="ECO:0000313" key="2">
    <source>
        <dbReference type="EMBL" id="MCM1982870.1"/>
    </source>
</evidence>
<dbReference type="SUPFAM" id="SSF48452">
    <property type="entry name" value="TPR-like"/>
    <property type="match status" value="1"/>
</dbReference>
<feature type="region of interest" description="Disordered" evidence="1">
    <location>
        <begin position="178"/>
        <end position="199"/>
    </location>
</feature>
<dbReference type="Pfam" id="PF06041">
    <property type="entry name" value="DUF924"/>
    <property type="match status" value="1"/>
</dbReference>
<protein>
    <submittedName>
        <fullName evidence="2">DUF924 domain-containing protein</fullName>
    </submittedName>
</protein>
<sequence length="199" mass="22931">MIHSSTVPAASPQAILDFWFGDPGSPDYGQPRKFWFMKNPDFDQSIRDRFLAVHHQAMAGQLDFWGDHPEGSLALLIVLDQFSRNLYRGQPQAFTADSKARAIAQQALEQQFDQRLLPVQRWFIYLPFEHSEAWSDQQLSLQLWQGLKNHLPSSDALRYAQKHAEVIRRFGRFPHRNSILGRPNTPAEQDFLQQPGSGF</sequence>
<gene>
    <name evidence="2" type="ORF">QQ91_0008545</name>
</gene>
<dbReference type="Proteomes" id="UP000031561">
    <property type="component" value="Unassembled WGS sequence"/>
</dbReference>
<evidence type="ECO:0000256" key="1">
    <source>
        <dbReference type="SAM" id="MobiDB-lite"/>
    </source>
</evidence>
<dbReference type="RefSeq" id="WP_166281551.1">
    <property type="nucleotide sequence ID" value="NZ_JTHE03000045.1"/>
</dbReference>
<keyword evidence="3" id="KW-1185">Reference proteome</keyword>
<accession>A0ABD4T3H9</accession>
<evidence type="ECO:0000313" key="3">
    <source>
        <dbReference type="Proteomes" id="UP000031561"/>
    </source>
</evidence>
<dbReference type="AlphaFoldDB" id="A0ABD4T3H9"/>
<dbReference type="InterPro" id="IPR010323">
    <property type="entry name" value="DUF924"/>
</dbReference>
<organism evidence="2 3">
    <name type="scientific">Lyngbya confervoides BDU141951</name>
    <dbReference type="NCBI Taxonomy" id="1574623"/>
    <lineage>
        <taxon>Bacteria</taxon>
        <taxon>Bacillati</taxon>
        <taxon>Cyanobacteriota</taxon>
        <taxon>Cyanophyceae</taxon>
        <taxon>Oscillatoriophycideae</taxon>
        <taxon>Oscillatoriales</taxon>
        <taxon>Microcoleaceae</taxon>
        <taxon>Lyngbya</taxon>
    </lineage>
</organism>
<dbReference type="InterPro" id="IPR011990">
    <property type="entry name" value="TPR-like_helical_dom_sf"/>
</dbReference>
<comment type="caution">
    <text evidence="2">The sequence shown here is derived from an EMBL/GenBank/DDBJ whole genome shotgun (WGS) entry which is preliminary data.</text>
</comment>
<proteinExistence type="predicted"/>
<dbReference type="EMBL" id="JTHE03000045">
    <property type="protein sequence ID" value="MCM1982870.1"/>
    <property type="molecule type" value="Genomic_DNA"/>
</dbReference>